<evidence type="ECO:0000313" key="6">
    <source>
        <dbReference type="Proteomes" id="UP000439591"/>
    </source>
</evidence>
<dbReference type="EMBL" id="CACSIM010000007">
    <property type="protein sequence ID" value="CAA0120075.1"/>
    <property type="molecule type" value="Genomic_DNA"/>
</dbReference>
<accession>A0A5S9QM74</accession>
<dbReference type="InterPro" id="IPR000297">
    <property type="entry name" value="PPIase_PpiC"/>
</dbReference>
<evidence type="ECO:0000313" key="3">
    <source>
        <dbReference type="EMBL" id="CAA0115232.1"/>
    </source>
</evidence>
<sequence length="305" mass="34790">MQILSSRPLHFLIIGVALTLLNDRYTLYQQRYITCVSKSQLAVLATDWQRNTAQEMTLNQLREIEQAALDENMLVKEAMLQGFHKRDQVVIQRLLRDADFLGIAGGVKQKIDAVLAMDVATGDEVIRRRLVQLLKHQVQVSSEVHSPSEHELTVLYHSRKDLGVVPSRISFEHLYFDSTAGNAKERAELALSEENVDMQSGDVFLGGNYFANMTTTTMASTFGEEFLQAVDITSVAKGEWFGPLRSQHGFHLVRITAAETAFRRSQKELHTELIGLWRESQQTKRWQEYVGQLRGRYRNVCDANY</sequence>
<dbReference type="EMBL" id="CACSIK010000001">
    <property type="protein sequence ID" value="CAA0087626.1"/>
    <property type="molecule type" value="Genomic_DNA"/>
</dbReference>
<dbReference type="AlphaFoldDB" id="A0A5S9QM74"/>
<dbReference type="Pfam" id="PF13145">
    <property type="entry name" value="Rotamase_2"/>
    <property type="match status" value="1"/>
</dbReference>
<dbReference type="OrthoDB" id="196786at2"/>
<evidence type="ECO:0000259" key="1">
    <source>
        <dbReference type="Pfam" id="PF13145"/>
    </source>
</evidence>
<dbReference type="RefSeq" id="WP_159267965.1">
    <property type="nucleotide sequence ID" value="NZ_CACSIK010000001.1"/>
</dbReference>
<dbReference type="Proteomes" id="UP000439591">
    <property type="component" value="Unassembled WGS sequence"/>
</dbReference>
<evidence type="ECO:0000313" key="2">
    <source>
        <dbReference type="EMBL" id="CAA0087626.1"/>
    </source>
</evidence>
<reference evidence="5 6" key="1">
    <citation type="submission" date="2019-11" db="EMBL/GenBank/DDBJ databases">
        <authorList>
            <person name="Holert J."/>
        </authorList>
    </citation>
    <scope>NUCLEOTIDE SEQUENCE [LARGE SCALE GENOMIC DNA]</scope>
    <source>
        <strain evidence="4">BC3_2A</strain>
        <strain evidence="2">SB11_1A</strain>
    </source>
</reference>
<feature type="domain" description="PpiC" evidence="1">
    <location>
        <begin position="147"/>
        <end position="260"/>
    </location>
</feature>
<evidence type="ECO:0000313" key="5">
    <source>
        <dbReference type="Proteomes" id="UP000435877"/>
    </source>
</evidence>
<organism evidence="4 6">
    <name type="scientific">Zhongshania aliphaticivorans</name>
    <dbReference type="NCBI Taxonomy" id="1470434"/>
    <lineage>
        <taxon>Bacteria</taxon>
        <taxon>Pseudomonadati</taxon>
        <taxon>Pseudomonadota</taxon>
        <taxon>Gammaproteobacteria</taxon>
        <taxon>Cellvibrionales</taxon>
        <taxon>Spongiibacteraceae</taxon>
        <taxon>Zhongshania</taxon>
    </lineage>
</organism>
<dbReference type="GO" id="GO:0003755">
    <property type="term" value="F:peptidyl-prolyl cis-trans isomerase activity"/>
    <property type="evidence" value="ECO:0007669"/>
    <property type="project" value="InterPro"/>
</dbReference>
<dbReference type="EMBL" id="CACSIM010000005">
    <property type="protein sequence ID" value="CAA0115232.1"/>
    <property type="molecule type" value="Genomic_DNA"/>
</dbReference>
<keyword evidence="5" id="KW-1185">Reference proteome</keyword>
<dbReference type="Proteomes" id="UP000435877">
    <property type="component" value="Unassembled WGS sequence"/>
</dbReference>
<evidence type="ECO:0000313" key="4">
    <source>
        <dbReference type="EMBL" id="CAA0120075.1"/>
    </source>
</evidence>
<gene>
    <name evidence="2" type="ORF">IHBHHGIJ_01362</name>
    <name evidence="3" type="ORF">KFEGEMFD_03102</name>
    <name evidence="4" type="ORF">KFEGEMFD_03661</name>
</gene>
<protein>
    <recommendedName>
        <fullName evidence="1">PpiC domain-containing protein</fullName>
    </recommendedName>
</protein>
<proteinExistence type="predicted"/>
<name>A0A5S9QM74_9GAMM</name>